<protein>
    <recommendedName>
        <fullName evidence="4">Secreted protein</fullName>
    </recommendedName>
</protein>
<evidence type="ECO:0000313" key="3">
    <source>
        <dbReference type="Proteomes" id="UP000006727"/>
    </source>
</evidence>
<evidence type="ECO:0000313" key="2">
    <source>
        <dbReference type="EnsemblPlants" id="PAC:32936829.CDS.1"/>
    </source>
</evidence>
<dbReference type="EMBL" id="ABEU02000002">
    <property type="status" value="NOT_ANNOTATED_CDS"/>
    <property type="molecule type" value="Genomic_DNA"/>
</dbReference>
<accession>A0A7I3ZH34</accession>
<dbReference type="Proteomes" id="UP000006727">
    <property type="component" value="Chromosome 2"/>
</dbReference>
<feature type="chain" id="PRO_5029553517" description="Secreted protein" evidence="1">
    <location>
        <begin position="22"/>
        <end position="88"/>
    </location>
</feature>
<reference evidence="2 3" key="2">
    <citation type="journal article" date="2018" name="Plant J.">
        <title>The Physcomitrella patens chromosome-scale assembly reveals moss genome structure and evolution.</title>
        <authorList>
            <person name="Lang D."/>
            <person name="Ullrich K.K."/>
            <person name="Murat F."/>
            <person name="Fuchs J."/>
            <person name="Jenkins J."/>
            <person name="Haas F.B."/>
            <person name="Piednoel M."/>
            <person name="Gundlach H."/>
            <person name="Van Bel M."/>
            <person name="Meyberg R."/>
            <person name="Vives C."/>
            <person name="Morata J."/>
            <person name="Symeonidi A."/>
            <person name="Hiss M."/>
            <person name="Muchero W."/>
            <person name="Kamisugi Y."/>
            <person name="Saleh O."/>
            <person name="Blanc G."/>
            <person name="Decker E.L."/>
            <person name="van Gessel N."/>
            <person name="Grimwood J."/>
            <person name="Hayes R.D."/>
            <person name="Graham S.W."/>
            <person name="Gunter L.E."/>
            <person name="McDaniel S.F."/>
            <person name="Hoernstein S.N.W."/>
            <person name="Larsson A."/>
            <person name="Li F.W."/>
            <person name="Perroud P.F."/>
            <person name="Phillips J."/>
            <person name="Ranjan P."/>
            <person name="Rokshar D.S."/>
            <person name="Rothfels C.J."/>
            <person name="Schneider L."/>
            <person name="Shu S."/>
            <person name="Stevenson D.W."/>
            <person name="Thummler F."/>
            <person name="Tillich M."/>
            <person name="Villarreal Aguilar J.C."/>
            <person name="Widiez T."/>
            <person name="Wong G.K."/>
            <person name="Wymore A."/>
            <person name="Zhang Y."/>
            <person name="Zimmer A.D."/>
            <person name="Quatrano R.S."/>
            <person name="Mayer K.F.X."/>
            <person name="Goodstein D."/>
            <person name="Casacuberta J.M."/>
            <person name="Vandepoele K."/>
            <person name="Reski R."/>
            <person name="Cuming A.C."/>
            <person name="Tuskan G.A."/>
            <person name="Maumus F."/>
            <person name="Salse J."/>
            <person name="Schmutz J."/>
            <person name="Rensing S.A."/>
        </authorList>
    </citation>
    <scope>NUCLEOTIDE SEQUENCE [LARGE SCALE GENOMIC DNA]</scope>
    <source>
        <strain evidence="2 3">cv. Gransden 2004</strain>
    </source>
</reference>
<dbReference type="EnsemblPlants" id="Pp3c2_6040V3.2">
    <property type="protein sequence ID" value="PAC:32936829.CDS.1"/>
    <property type="gene ID" value="Pp3c2_6040"/>
</dbReference>
<evidence type="ECO:0008006" key="4">
    <source>
        <dbReference type="Google" id="ProtNLM"/>
    </source>
</evidence>
<dbReference type="AlphaFoldDB" id="A0A7I3ZH34"/>
<evidence type="ECO:0000256" key="1">
    <source>
        <dbReference type="SAM" id="SignalP"/>
    </source>
</evidence>
<name>A0A7I3ZH34_PHYPA</name>
<reference evidence="2" key="3">
    <citation type="submission" date="2020-12" db="UniProtKB">
        <authorList>
            <consortium name="EnsemblPlants"/>
        </authorList>
    </citation>
    <scope>IDENTIFICATION</scope>
</reference>
<reference evidence="2 3" key="1">
    <citation type="journal article" date="2008" name="Science">
        <title>The Physcomitrella genome reveals evolutionary insights into the conquest of land by plants.</title>
        <authorList>
            <person name="Rensing S."/>
            <person name="Lang D."/>
            <person name="Zimmer A."/>
            <person name="Terry A."/>
            <person name="Salamov A."/>
            <person name="Shapiro H."/>
            <person name="Nishiyama T."/>
            <person name="Perroud P.-F."/>
            <person name="Lindquist E."/>
            <person name="Kamisugi Y."/>
            <person name="Tanahashi T."/>
            <person name="Sakakibara K."/>
            <person name="Fujita T."/>
            <person name="Oishi K."/>
            <person name="Shin-I T."/>
            <person name="Kuroki Y."/>
            <person name="Toyoda A."/>
            <person name="Suzuki Y."/>
            <person name="Hashimoto A."/>
            <person name="Yamaguchi K."/>
            <person name="Sugano A."/>
            <person name="Kohara Y."/>
            <person name="Fujiyama A."/>
            <person name="Anterola A."/>
            <person name="Aoki S."/>
            <person name="Ashton N."/>
            <person name="Barbazuk W.B."/>
            <person name="Barker E."/>
            <person name="Bennetzen J."/>
            <person name="Bezanilla M."/>
            <person name="Blankenship R."/>
            <person name="Cho S.H."/>
            <person name="Dutcher S."/>
            <person name="Estelle M."/>
            <person name="Fawcett J.A."/>
            <person name="Gundlach H."/>
            <person name="Hanada K."/>
            <person name="Heyl A."/>
            <person name="Hicks K.A."/>
            <person name="Hugh J."/>
            <person name="Lohr M."/>
            <person name="Mayer K."/>
            <person name="Melkozernov A."/>
            <person name="Murata T."/>
            <person name="Nelson D."/>
            <person name="Pils B."/>
            <person name="Prigge M."/>
            <person name="Reiss B."/>
            <person name="Renner T."/>
            <person name="Rombauts S."/>
            <person name="Rushton P."/>
            <person name="Sanderfoot A."/>
            <person name="Schween G."/>
            <person name="Shiu S.-H."/>
            <person name="Stueber K."/>
            <person name="Theodoulou F.L."/>
            <person name="Tu H."/>
            <person name="Van de Peer Y."/>
            <person name="Verrier P.J."/>
            <person name="Waters E."/>
            <person name="Wood A."/>
            <person name="Yang L."/>
            <person name="Cove D."/>
            <person name="Cuming A."/>
            <person name="Hasebe M."/>
            <person name="Lucas S."/>
            <person name="Mishler D.B."/>
            <person name="Reski R."/>
            <person name="Grigoriev I."/>
            <person name="Quatrano R.S."/>
            <person name="Boore J.L."/>
        </authorList>
    </citation>
    <scope>NUCLEOTIDE SEQUENCE [LARGE SCALE GENOMIC DNA]</scope>
    <source>
        <strain evidence="2 3">cv. Gransden 2004</strain>
    </source>
</reference>
<feature type="signal peptide" evidence="1">
    <location>
        <begin position="1"/>
        <end position="21"/>
    </location>
</feature>
<organism evidence="2 3">
    <name type="scientific">Physcomitrium patens</name>
    <name type="common">Spreading-leaved earth moss</name>
    <name type="synonym">Physcomitrella patens</name>
    <dbReference type="NCBI Taxonomy" id="3218"/>
    <lineage>
        <taxon>Eukaryota</taxon>
        <taxon>Viridiplantae</taxon>
        <taxon>Streptophyta</taxon>
        <taxon>Embryophyta</taxon>
        <taxon>Bryophyta</taxon>
        <taxon>Bryophytina</taxon>
        <taxon>Bryopsida</taxon>
        <taxon>Funariidae</taxon>
        <taxon>Funariales</taxon>
        <taxon>Funariaceae</taxon>
        <taxon>Physcomitrium</taxon>
    </lineage>
</organism>
<sequence length="88" mass="10111">MLQRCFSFNLAWTSALIRCAARFSCVWKVGRHLSKPLQQCWWRDLLSFHPRQYFLYSVLSLNSPEASPSPHFASSKVSKVMITATANC</sequence>
<keyword evidence="1" id="KW-0732">Signal</keyword>
<keyword evidence="3" id="KW-1185">Reference proteome</keyword>
<proteinExistence type="predicted"/>
<dbReference type="Gramene" id="Pp3c2_6040V3.2">
    <property type="protein sequence ID" value="PAC:32936829.CDS.1"/>
    <property type="gene ID" value="Pp3c2_6040"/>
</dbReference>